<comment type="caution">
    <text evidence="1">The sequence shown here is derived from an EMBL/GenBank/DDBJ whole genome shotgun (WGS) entry which is preliminary data.</text>
</comment>
<evidence type="ECO:0000313" key="2">
    <source>
        <dbReference type="Proteomes" id="UP001237642"/>
    </source>
</evidence>
<organism evidence="1 2">
    <name type="scientific">Heracleum sosnowskyi</name>
    <dbReference type="NCBI Taxonomy" id="360622"/>
    <lineage>
        <taxon>Eukaryota</taxon>
        <taxon>Viridiplantae</taxon>
        <taxon>Streptophyta</taxon>
        <taxon>Embryophyta</taxon>
        <taxon>Tracheophyta</taxon>
        <taxon>Spermatophyta</taxon>
        <taxon>Magnoliopsida</taxon>
        <taxon>eudicotyledons</taxon>
        <taxon>Gunneridae</taxon>
        <taxon>Pentapetalae</taxon>
        <taxon>asterids</taxon>
        <taxon>campanulids</taxon>
        <taxon>Apiales</taxon>
        <taxon>Apiaceae</taxon>
        <taxon>Apioideae</taxon>
        <taxon>apioid superclade</taxon>
        <taxon>Tordylieae</taxon>
        <taxon>Tordyliinae</taxon>
        <taxon>Heracleum</taxon>
    </lineage>
</organism>
<dbReference type="AlphaFoldDB" id="A0AAD8IRW9"/>
<reference evidence="1" key="2">
    <citation type="submission" date="2023-05" db="EMBL/GenBank/DDBJ databases">
        <authorList>
            <person name="Schelkunov M.I."/>
        </authorList>
    </citation>
    <scope>NUCLEOTIDE SEQUENCE</scope>
    <source>
        <strain evidence="1">Hsosn_3</strain>
        <tissue evidence="1">Leaf</tissue>
    </source>
</reference>
<dbReference type="EMBL" id="JAUIZM010000004">
    <property type="protein sequence ID" value="KAK1391029.1"/>
    <property type="molecule type" value="Genomic_DNA"/>
</dbReference>
<evidence type="ECO:0000313" key="1">
    <source>
        <dbReference type="EMBL" id="KAK1391029.1"/>
    </source>
</evidence>
<reference evidence="1" key="1">
    <citation type="submission" date="2023-02" db="EMBL/GenBank/DDBJ databases">
        <title>Genome of toxic invasive species Heracleum sosnowskyi carries increased number of genes despite the absence of recent whole-genome duplications.</title>
        <authorList>
            <person name="Schelkunov M."/>
            <person name="Shtratnikova V."/>
            <person name="Makarenko M."/>
            <person name="Klepikova A."/>
            <person name="Omelchenko D."/>
            <person name="Novikova G."/>
            <person name="Obukhova E."/>
            <person name="Bogdanov V."/>
            <person name="Penin A."/>
            <person name="Logacheva M."/>
        </authorList>
    </citation>
    <scope>NUCLEOTIDE SEQUENCE</scope>
    <source>
        <strain evidence="1">Hsosn_3</strain>
        <tissue evidence="1">Leaf</tissue>
    </source>
</reference>
<keyword evidence="2" id="KW-1185">Reference proteome</keyword>
<gene>
    <name evidence="1" type="ORF">POM88_019207</name>
</gene>
<name>A0AAD8IRW9_9APIA</name>
<dbReference type="Proteomes" id="UP001237642">
    <property type="component" value="Unassembled WGS sequence"/>
</dbReference>
<sequence>MTVITHQQAPSGGKKDVINAEFGKMHLNMDRQQQTTVTRTSVDGRREEGKVKAKNTFMQKPPPYYLASRKSSLDDANNFFIDFGAMFFDLVKSFARINIGKPKRSIVP</sequence>
<proteinExistence type="predicted"/>
<accession>A0AAD8IRW9</accession>
<protein>
    <submittedName>
        <fullName evidence="1">Uncharacterized protein</fullName>
    </submittedName>
</protein>